<reference evidence="4 5" key="1">
    <citation type="submission" date="2023-08" db="EMBL/GenBank/DDBJ databases">
        <title>Pathogen: clinical or host-associated sample.</title>
        <authorList>
            <person name="Hergert J."/>
            <person name="Casey R."/>
            <person name="Wagner J."/>
            <person name="Young E.L."/>
            <person name="Oakeson K.F."/>
        </authorList>
    </citation>
    <scope>NUCLEOTIDE SEQUENCE [LARGE SCALE GENOMIC DNA]</scope>
    <source>
        <strain evidence="4 5">1760953</strain>
        <plasmid evidence="4 5">unnamed2</plasmid>
    </source>
</reference>
<proteinExistence type="predicted"/>
<keyword evidence="5" id="KW-1185">Reference proteome</keyword>
<dbReference type="CDD" id="cd02440">
    <property type="entry name" value="AdoMet_MTases"/>
    <property type="match status" value="1"/>
</dbReference>
<feature type="domain" description="Methyltransferase small" evidence="3">
    <location>
        <begin position="89"/>
        <end position="238"/>
    </location>
</feature>
<dbReference type="InterPro" id="IPR002052">
    <property type="entry name" value="DNA_methylase_N6_adenine_CS"/>
</dbReference>
<keyword evidence="2" id="KW-0949">S-adenosyl-L-methionine</keyword>
<dbReference type="PROSITE" id="PS00092">
    <property type="entry name" value="N6_MTASE"/>
    <property type="match status" value="1"/>
</dbReference>
<dbReference type="Gene3D" id="3.40.50.150">
    <property type="entry name" value="Vaccinia Virus protein VP39"/>
    <property type="match status" value="1"/>
</dbReference>
<keyword evidence="4" id="KW-0614">Plasmid</keyword>
<dbReference type="GO" id="GO:0032259">
    <property type="term" value="P:methylation"/>
    <property type="evidence" value="ECO:0007669"/>
    <property type="project" value="UniProtKB-KW"/>
</dbReference>
<dbReference type="SUPFAM" id="SSF53335">
    <property type="entry name" value="S-adenosyl-L-methionine-dependent methyltransferases"/>
    <property type="match status" value="1"/>
</dbReference>
<protein>
    <submittedName>
        <fullName evidence="4">Methyltransferase</fullName>
    </submittedName>
</protein>
<dbReference type="RefSeq" id="WP_306040441.1">
    <property type="nucleotide sequence ID" value="NZ_CP132304.1"/>
</dbReference>
<dbReference type="InterPro" id="IPR029063">
    <property type="entry name" value="SAM-dependent_MTases_sf"/>
</dbReference>
<evidence type="ECO:0000313" key="5">
    <source>
        <dbReference type="Proteomes" id="UP001234585"/>
    </source>
</evidence>
<dbReference type="Pfam" id="PF05175">
    <property type="entry name" value="MTS"/>
    <property type="match status" value="1"/>
</dbReference>
<dbReference type="GO" id="GO:0008170">
    <property type="term" value="F:N-methyltransferase activity"/>
    <property type="evidence" value="ECO:0007669"/>
    <property type="project" value="UniProtKB-ARBA"/>
</dbReference>
<dbReference type="AlphaFoldDB" id="A0AA50HAZ9"/>
<keyword evidence="1 4" id="KW-0808">Transferase</keyword>
<evidence type="ECO:0000313" key="4">
    <source>
        <dbReference type="EMBL" id="WLS00637.1"/>
    </source>
</evidence>
<gene>
    <name evidence="4" type="ORF">Q9313_25020</name>
</gene>
<name>A0AA50HAZ9_9HYPH</name>
<dbReference type="EMBL" id="CP132304">
    <property type="protein sequence ID" value="WLS00637.1"/>
    <property type="molecule type" value="Genomic_DNA"/>
</dbReference>
<evidence type="ECO:0000256" key="2">
    <source>
        <dbReference type="ARBA" id="ARBA00022691"/>
    </source>
</evidence>
<dbReference type="Proteomes" id="UP001234585">
    <property type="component" value="Plasmid unnamed2"/>
</dbReference>
<keyword evidence="1 4" id="KW-0489">Methyltransferase</keyword>
<dbReference type="GO" id="GO:0008757">
    <property type="term" value="F:S-adenosylmethionine-dependent methyltransferase activity"/>
    <property type="evidence" value="ECO:0007669"/>
    <property type="project" value="UniProtKB-ARBA"/>
</dbReference>
<sequence>MRGGSSYFPQQQRNSTMPQIATNVLRILGAAVVEGSKVSLIGQLDRTLYLEADKVLQAAGGKWNRAAKAHIFEGDAAEALEPILLTGEYSRTKQDFGQFDTPQFLASDVVDRADIRPRMRVLEPSAGLGNIAVEAIAAGGHVHSIEIDAARCARLALRIAGLDSMPAASFCTGQQADFLDIEPDASYDRIVMNPPFAGQDDIRHVMHAFGFLRRNGRLVAIMSAGILFRANKLATAFREFVADRGGAIEPLPEGSFRSSGTAVNTCVVAITAGGGHA</sequence>
<accession>A0AA50HAZ9</accession>
<dbReference type="PRINTS" id="PR00507">
    <property type="entry name" value="N12N6MTFRASE"/>
</dbReference>
<evidence type="ECO:0000259" key="3">
    <source>
        <dbReference type="Pfam" id="PF05175"/>
    </source>
</evidence>
<dbReference type="InterPro" id="IPR007848">
    <property type="entry name" value="Small_mtfrase_dom"/>
</dbReference>
<dbReference type="GO" id="GO:0003676">
    <property type="term" value="F:nucleic acid binding"/>
    <property type="evidence" value="ECO:0007669"/>
    <property type="project" value="InterPro"/>
</dbReference>
<geneLocation type="plasmid" evidence="4 5">
    <name>unnamed2</name>
</geneLocation>
<organism evidence="4 5">
    <name type="scientific">Shinella sumterensis</name>
    <dbReference type="NCBI Taxonomy" id="1967501"/>
    <lineage>
        <taxon>Bacteria</taxon>
        <taxon>Pseudomonadati</taxon>
        <taxon>Pseudomonadota</taxon>
        <taxon>Alphaproteobacteria</taxon>
        <taxon>Hyphomicrobiales</taxon>
        <taxon>Rhizobiaceae</taxon>
        <taxon>Shinella</taxon>
    </lineage>
</organism>
<evidence type="ECO:0000256" key="1">
    <source>
        <dbReference type="ARBA" id="ARBA00022603"/>
    </source>
</evidence>